<dbReference type="OrthoDB" id="3650305at2"/>
<feature type="domain" description="Co-chaperone DjlA N-terminal" evidence="1">
    <location>
        <begin position="28"/>
        <end position="137"/>
    </location>
</feature>
<dbReference type="Gene3D" id="1.10.3680.10">
    <property type="entry name" value="TerB-like"/>
    <property type="match status" value="2"/>
</dbReference>
<feature type="domain" description="Co-chaperone DjlA N-terminal" evidence="1">
    <location>
        <begin position="208"/>
        <end position="321"/>
    </location>
</feature>
<protein>
    <recommendedName>
        <fullName evidence="1">Co-chaperone DjlA N-terminal domain-containing protein</fullName>
    </recommendedName>
</protein>
<dbReference type="AlphaFoldDB" id="A0A1D8TKM3"/>
<proteinExistence type="predicted"/>
<evidence type="ECO:0000313" key="2">
    <source>
        <dbReference type="EMBL" id="AOW98187.1"/>
    </source>
</evidence>
<gene>
    <name evidence="2" type="ORF">BJP34_00900</name>
</gene>
<reference evidence="3" key="1">
    <citation type="submission" date="2016-10" db="EMBL/GenBank/DDBJ databases">
        <title>Comparative genomics uncovers the prolific and rare metabolic potential of the cyanobacterial genus Moorea.</title>
        <authorList>
            <person name="Leao T."/>
            <person name="Castelao G."/>
            <person name="Korobeynikov A."/>
            <person name="Monroe E.A."/>
            <person name="Podell S."/>
            <person name="Glukhov E."/>
            <person name="Allen E."/>
            <person name="Gerwick W.H."/>
            <person name="Gerwick L."/>
        </authorList>
    </citation>
    <scope>NUCLEOTIDE SEQUENCE [LARGE SCALE GENOMIC DNA]</scope>
    <source>
        <strain evidence="3">PAL-8-15-08-1</strain>
    </source>
</reference>
<dbReference type="Pfam" id="PF05099">
    <property type="entry name" value="TerB"/>
    <property type="match status" value="2"/>
</dbReference>
<dbReference type="EMBL" id="CP017599">
    <property type="protein sequence ID" value="AOW98187.1"/>
    <property type="molecule type" value="Genomic_DNA"/>
</dbReference>
<dbReference type="RefSeq" id="WP_070390700.1">
    <property type="nucleotide sequence ID" value="NZ_CP017599.1"/>
</dbReference>
<dbReference type="InterPro" id="IPR007791">
    <property type="entry name" value="DjlA_N"/>
</dbReference>
<name>A0A1D8TKM3_9CYAN</name>
<organism evidence="2 3">
    <name type="scientific">Moorena producens PAL-8-15-08-1</name>
    <dbReference type="NCBI Taxonomy" id="1458985"/>
    <lineage>
        <taxon>Bacteria</taxon>
        <taxon>Bacillati</taxon>
        <taxon>Cyanobacteriota</taxon>
        <taxon>Cyanophyceae</taxon>
        <taxon>Coleofasciculales</taxon>
        <taxon>Coleofasciculaceae</taxon>
        <taxon>Moorena</taxon>
    </lineage>
</organism>
<dbReference type="CDD" id="cd07177">
    <property type="entry name" value="terB_like"/>
    <property type="match status" value="2"/>
</dbReference>
<dbReference type="KEGG" id="mpro:BJP34_00900"/>
<evidence type="ECO:0000259" key="1">
    <source>
        <dbReference type="Pfam" id="PF05099"/>
    </source>
</evidence>
<sequence>MTIELLSHLTGRNLTQDDITPPVRFLAALVTLGMGVMYADGVVQDEEKQLLEKTIERLVPPQRDVRQLVQRLLSGLEKNPVYQNPQQWLKLTTSLSESERILLLNFCYAMSAVDGTIDPNESQYLQLASNSLGIDSRYPVLMETWFKGEEFPDQSVWEELQSKLQPEQFEALGIRLVNQQVVEYLSRLVGRQLSVLDITPTMIFVVSLVTISLEVMLADGQVVEEETQLLAKTIDRLTPPEEDDLRQLGPFLIGLLLREVKRNPTASNCPEWLTLSKPLSDAEKLLLLCFAYDMSAADGEIDPTEQNYLHIVAKHLGIDSRYTAVLEAGFRDEDIQDEQAWDELRSQLHPDQFQYLDMVFVDAARYILDCLEVCSF</sequence>
<dbReference type="InterPro" id="IPR029024">
    <property type="entry name" value="TerB-like"/>
</dbReference>
<evidence type="ECO:0000313" key="3">
    <source>
        <dbReference type="Proteomes" id="UP000177870"/>
    </source>
</evidence>
<dbReference type="Proteomes" id="UP000177870">
    <property type="component" value="Chromosome"/>
</dbReference>
<dbReference type="SUPFAM" id="SSF158682">
    <property type="entry name" value="TerB-like"/>
    <property type="match status" value="2"/>
</dbReference>
<accession>A0A1D8TKM3</accession>